<comment type="caution">
    <text evidence="1">The sequence shown here is derived from an EMBL/GenBank/DDBJ whole genome shotgun (WGS) entry which is preliminary data.</text>
</comment>
<keyword evidence="2" id="KW-1185">Reference proteome</keyword>
<dbReference type="Proteomes" id="UP000790347">
    <property type="component" value="Unassembled WGS sequence"/>
</dbReference>
<proteinExistence type="predicted"/>
<organism evidence="1 2">
    <name type="scientific">Dermatophagoides farinae</name>
    <name type="common">American house dust mite</name>
    <dbReference type="NCBI Taxonomy" id="6954"/>
    <lineage>
        <taxon>Eukaryota</taxon>
        <taxon>Metazoa</taxon>
        <taxon>Ecdysozoa</taxon>
        <taxon>Arthropoda</taxon>
        <taxon>Chelicerata</taxon>
        <taxon>Arachnida</taxon>
        <taxon>Acari</taxon>
        <taxon>Acariformes</taxon>
        <taxon>Sarcoptiformes</taxon>
        <taxon>Astigmata</taxon>
        <taxon>Psoroptidia</taxon>
        <taxon>Analgoidea</taxon>
        <taxon>Pyroglyphidae</taxon>
        <taxon>Dermatophagoidinae</taxon>
        <taxon>Dermatophagoides</taxon>
    </lineage>
</organism>
<gene>
    <name evidence="1" type="ORF">DERF_010498</name>
</gene>
<evidence type="ECO:0000313" key="1">
    <source>
        <dbReference type="EMBL" id="KAH9512091.1"/>
    </source>
</evidence>
<reference evidence="1" key="2">
    <citation type="journal article" date="2022" name="Res Sq">
        <title>Comparative Genomics Reveals Insights into the Divergent Evolution of Astigmatic Mites and Household Pest Adaptations.</title>
        <authorList>
            <person name="Xiong Q."/>
            <person name="Wan A.T.-Y."/>
            <person name="Liu X.-Y."/>
            <person name="Fung C.S.-H."/>
            <person name="Xiao X."/>
            <person name="Malainual N."/>
            <person name="Hou J."/>
            <person name="Wang L."/>
            <person name="Wang M."/>
            <person name="Yang K."/>
            <person name="Cui Y."/>
            <person name="Leung E."/>
            <person name="Nong W."/>
            <person name="Shin S.-K."/>
            <person name="Au S."/>
            <person name="Jeong K.Y."/>
            <person name="Chew F.T."/>
            <person name="Hui J."/>
            <person name="Leung T.F."/>
            <person name="Tungtrongchitr A."/>
            <person name="Zhong N."/>
            <person name="Liu Z."/>
            <person name="Tsui S."/>
        </authorList>
    </citation>
    <scope>NUCLEOTIDE SEQUENCE</scope>
    <source>
        <strain evidence="1">Derf</strain>
        <tissue evidence="1">Whole organism</tissue>
    </source>
</reference>
<dbReference type="AlphaFoldDB" id="A0A922L3L3"/>
<evidence type="ECO:0000313" key="2">
    <source>
        <dbReference type="Proteomes" id="UP000790347"/>
    </source>
</evidence>
<name>A0A922L3L3_DERFA</name>
<protein>
    <submittedName>
        <fullName evidence="1">Uncharacterized protein</fullName>
    </submittedName>
</protein>
<accession>A0A922L3L3</accession>
<reference evidence="1" key="1">
    <citation type="submission" date="2013-05" db="EMBL/GenBank/DDBJ databases">
        <authorList>
            <person name="Yim A.K.Y."/>
            <person name="Chan T.F."/>
            <person name="Ji K.M."/>
            <person name="Liu X.Y."/>
            <person name="Zhou J.W."/>
            <person name="Li R.Q."/>
            <person name="Yang K.Y."/>
            <person name="Li J."/>
            <person name="Li M."/>
            <person name="Law P.T.W."/>
            <person name="Wu Y.L."/>
            <person name="Cai Z.L."/>
            <person name="Qin H."/>
            <person name="Bao Y."/>
            <person name="Leung R.K.K."/>
            <person name="Ng P.K.S."/>
            <person name="Zou J."/>
            <person name="Zhong X.J."/>
            <person name="Ran P.X."/>
            <person name="Zhong N.S."/>
            <person name="Liu Z.G."/>
            <person name="Tsui S.K.W."/>
        </authorList>
    </citation>
    <scope>NUCLEOTIDE SEQUENCE</scope>
    <source>
        <strain evidence="1">Derf</strain>
        <tissue evidence="1">Whole organism</tissue>
    </source>
</reference>
<sequence length="118" mass="13815">MKFLFLTFKTSNQTTSPSDIMQKAFISIQKRNYTSRLINFQMMKSTSDVLHLSNQQSYHLFDCFHNKNQCHIIGPLVITYCDDEFCPFSHCSLPKRTWPIYSLCMRGLEVTISPHANR</sequence>
<dbReference type="EMBL" id="ASGP02000004">
    <property type="protein sequence ID" value="KAH9512091.1"/>
    <property type="molecule type" value="Genomic_DNA"/>
</dbReference>